<feature type="transmembrane region" description="Helical" evidence="1">
    <location>
        <begin position="9"/>
        <end position="27"/>
    </location>
</feature>
<evidence type="ECO:0000256" key="1">
    <source>
        <dbReference type="SAM" id="Phobius"/>
    </source>
</evidence>
<name>A0AAU8RHD1_9FLAO</name>
<accession>A0AAU8RHD1</accession>
<protein>
    <submittedName>
        <fullName evidence="2">Uncharacterized protein</fullName>
    </submittedName>
</protein>
<dbReference type="EMBL" id="CP009976">
    <property type="protein sequence ID" value="AIZ40338.1"/>
    <property type="molecule type" value="Genomic_DNA"/>
</dbReference>
<dbReference type="KEGG" id="cbat:M666_01320"/>
<gene>
    <name evidence="2" type="ORF">M666_01320</name>
</gene>
<feature type="transmembrane region" description="Helical" evidence="1">
    <location>
        <begin position="111"/>
        <end position="135"/>
    </location>
</feature>
<organism evidence="2 3">
    <name type="scientific">Cellulophaga baltica 18</name>
    <dbReference type="NCBI Taxonomy" id="1348584"/>
    <lineage>
        <taxon>Bacteria</taxon>
        <taxon>Pseudomonadati</taxon>
        <taxon>Bacteroidota</taxon>
        <taxon>Flavobacteriia</taxon>
        <taxon>Flavobacteriales</taxon>
        <taxon>Flavobacteriaceae</taxon>
        <taxon>Cellulophaga</taxon>
    </lineage>
</organism>
<keyword evidence="1" id="KW-0812">Transmembrane</keyword>
<keyword evidence="1" id="KW-1133">Transmembrane helix</keyword>
<dbReference type="AlphaFoldDB" id="A0AAU8RHD1"/>
<feature type="transmembrane region" description="Helical" evidence="1">
    <location>
        <begin position="70"/>
        <end position="91"/>
    </location>
</feature>
<proteinExistence type="predicted"/>
<sequence>MLKNNRTKTAFAILIINLILGNGILFIGGKSSFTEAVNYPLMGGMSIACILFYSLFFYYSEYETYSKLKLILLSVLSCMVIILLGCFLTVLLKEPLAEFFRNIPAALLMGIMGNIMFFPVSIVLGLLNFGIINYFKKRAIKP</sequence>
<keyword evidence="1" id="KW-0472">Membrane</keyword>
<dbReference type="RefSeq" id="WP_029445303.1">
    <property type="nucleotide sequence ID" value="NZ_CP009976.1"/>
</dbReference>
<reference evidence="2 3" key="1">
    <citation type="journal article" date="2014" name="Environ. Microbiol.">
        <title>Contrasting genomic patterns and infection strategies of two co-existing Bacteroidetes podovirus genera.</title>
        <authorList>
            <person name="Holmfeldt K."/>
            <person name="Howard-Varona C."/>
            <person name="Solonenko N."/>
            <person name="Sullivan M.B."/>
        </authorList>
    </citation>
    <scope>NUCLEOTIDE SEQUENCE [LARGE SCALE GENOMIC DNA]</scope>
    <source>
        <strain evidence="2 3">18</strain>
    </source>
</reference>
<evidence type="ECO:0000313" key="3">
    <source>
        <dbReference type="Proteomes" id="UP000030786"/>
    </source>
</evidence>
<dbReference type="Proteomes" id="UP000030786">
    <property type="component" value="Chromosome"/>
</dbReference>
<feature type="transmembrane region" description="Helical" evidence="1">
    <location>
        <begin position="39"/>
        <end position="58"/>
    </location>
</feature>
<evidence type="ECO:0000313" key="2">
    <source>
        <dbReference type="EMBL" id="AIZ40338.1"/>
    </source>
</evidence>
<dbReference type="GeneID" id="78059373"/>